<keyword evidence="8 18" id="KW-0862">Zinc</keyword>
<evidence type="ECO:0000256" key="3">
    <source>
        <dbReference type="ARBA" id="ARBA00022552"/>
    </source>
</evidence>
<sequence length="558" mass="61408">MSTEKSALSIFALGGVHEIGKNMYVIQYADDIVVIDCGSKFPDESLLGIDLIIPDITYLQENQEKVRALVVTHGHEDHIGGIPYILKQLNMPIYASKLTLGLIRGKLKENGLLDQSKLNEINSESSIELGAIKLGFFRTNHSIPDCLGVVFYTPEGTVVHTGDFKFDLTPVNNQYPDIHKMASIGENGVLALLSESTNAERPGFTPSERIVGDHIEEAFKKAQYKVFISTFASNVHRLQQVIDAAQKTNRKLLLLGRSMVNVVSIAVEIGQLNIPEGMLIEAKEANDMARDKVAVLCTGSQGEPMAALSRLANSSYRQVEILPGDTVIFAATPIPGNERNVSTTVDNLFLLGANVIYGSGSVTGMHVSGHGCQEELKLMLTLMKPKYFIPIHGEYRMLFQHRLLAEAVGVEKDNIFIIKNGDVVDISEQTARQTRKITAGNTLVDGWGIGDVGNVVLRDRKHLAEDGILVVVVTLSKTDGKILTGPDIISRGFVYVRESEALLDNINRLVLITIEELQTGSSLMKWTILKHKIKEAIGKYVYAQTKRRPMILPIVIEV</sequence>
<dbReference type="GO" id="GO:0004534">
    <property type="term" value="F:5'-3' RNA exonuclease activity"/>
    <property type="evidence" value="ECO:0007669"/>
    <property type="project" value="UniProtKB-UniRule"/>
</dbReference>
<dbReference type="GO" id="GO:0006364">
    <property type="term" value="P:rRNA processing"/>
    <property type="evidence" value="ECO:0007669"/>
    <property type="project" value="UniProtKB-UniRule"/>
</dbReference>
<dbReference type="InterPro" id="IPR030854">
    <property type="entry name" value="RNase_J_bac"/>
</dbReference>
<comment type="subunit">
    <text evidence="14">Homodimer, may be a subunit of the RNA degradosome.</text>
</comment>
<comment type="similarity">
    <text evidence="14 15">Belongs to the metallo-beta-lactamase superfamily. RNA-metabolizing metallo-beta-lactamase-like family. Bacterial RNase J subfamily.</text>
</comment>
<dbReference type="OrthoDB" id="9758375at2"/>
<keyword evidence="5 15" id="KW-0479">Metal-binding</keyword>
<evidence type="ECO:0000256" key="5">
    <source>
        <dbReference type="ARBA" id="ARBA00022723"/>
    </source>
</evidence>
<evidence type="ECO:0000256" key="6">
    <source>
        <dbReference type="ARBA" id="ARBA00022759"/>
    </source>
</evidence>
<comment type="cofactor">
    <cofactor evidence="18">
        <name>Ca(2+)</name>
        <dbReference type="ChEBI" id="CHEBI:29108"/>
    </cofactor>
    <text evidence="18">Binds 1 Ca(2+) cation per subunit. Seen in 1 crystal structure, it is not clear if it is physiologically important.</text>
</comment>
<dbReference type="PROSITE" id="PS01292">
    <property type="entry name" value="UPF0036"/>
    <property type="match status" value="1"/>
</dbReference>
<name>A0A368VKC0_9BACL</name>
<keyword evidence="10 14" id="KW-0694">RNA-binding</keyword>
<feature type="binding site" evidence="18">
    <location>
        <position position="50"/>
    </location>
    <ligand>
        <name>Ca(2+)</name>
        <dbReference type="ChEBI" id="CHEBI:29108"/>
    </ligand>
</feature>
<dbReference type="InterPro" id="IPR001279">
    <property type="entry name" value="Metallo-B-lactamas"/>
</dbReference>
<dbReference type="PANTHER" id="PTHR43694:SF4">
    <property type="entry name" value="RIBONUCLEASE J 2"/>
    <property type="match status" value="1"/>
</dbReference>
<comment type="catalytic activity">
    <reaction evidence="11">
        <text>3',5'-cyclic CMP + H2O = CMP + H(+)</text>
        <dbReference type="Rhea" id="RHEA:72675"/>
        <dbReference type="ChEBI" id="CHEBI:15377"/>
        <dbReference type="ChEBI" id="CHEBI:15378"/>
        <dbReference type="ChEBI" id="CHEBI:58003"/>
        <dbReference type="ChEBI" id="CHEBI:60377"/>
    </reaction>
    <physiologicalReaction direction="left-to-right" evidence="11">
        <dbReference type="Rhea" id="RHEA:72676"/>
    </physiologicalReaction>
</comment>
<keyword evidence="21" id="KW-1185">Reference proteome</keyword>
<dbReference type="Pfam" id="PF17770">
    <property type="entry name" value="RNase_J_C"/>
    <property type="match status" value="1"/>
</dbReference>
<dbReference type="InterPro" id="IPR041636">
    <property type="entry name" value="RNase_J_C"/>
</dbReference>
<dbReference type="Pfam" id="PF07521">
    <property type="entry name" value="RMMBL"/>
    <property type="match status" value="1"/>
</dbReference>
<dbReference type="Proteomes" id="UP000252415">
    <property type="component" value="Unassembled WGS sequence"/>
</dbReference>
<gene>
    <name evidence="14" type="primary">rnj</name>
    <name evidence="20" type="ORF">DFP97_12021</name>
</gene>
<dbReference type="CDD" id="cd07714">
    <property type="entry name" value="RNaseJ_MBL-fold"/>
    <property type="match status" value="1"/>
</dbReference>
<comment type="subcellular location">
    <subcellularLocation>
        <location evidence="1 14 15">Cytoplasm</location>
    </subcellularLocation>
</comment>
<dbReference type="InterPro" id="IPR011108">
    <property type="entry name" value="RMMBL"/>
</dbReference>
<feature type="binding site" evidence="18">
    <location>
        <position position="445"/>
    </location>
    <ligand>
        <name>Ca(2+)</name>
        <dbReference type="ChEBI" id="CHEBI:29108"/>
    </ligand>
</feature>
<dbReference type="GO" id="GO:0004521">
    <property type="term" value="F:RNA endonuclease activity"/>
    <property type="evidence" value="ECO:0007669"/>
    <property type="project" value="UniProtKB-UniRule"/>
</dbReference>
<keyword evidence="9 14" id="KW-0269">Exonuclease</keyword>
<keyword evidence="6 14" id="KW-0255">Endonuclease</keyword>
<evidence type="ECO:0000256" key="14">
    <source>
        <dbReference type="HAMAP-Rule" id="MF_01491"/>
    </source>
</evidence>
<evidence type="ECO:0000256" key="9">
    <source>
        <dbReference type="ARBA" id="ARBA00022839"/>
    </source>
</evidence>
<proteinExistence type="inferred from homology"/>
<dbReference type="Gene3D" id="3.40.50.10710">
    <property type="entry name" value="Metallo-hydrolase/oxidoreductase"/>
    <property type="match status" value="1"/>
</dbReference>
<feature type="binding site" evidence="18">
    <location>
        <position position="163"/>
    </location>
    <ligand>
        <name>Zn(2+)</name>
        <dbReference type="ChEBI" id="CHEBI:29105"/>
        <label>1</label>
        <note>catalytic</note>
    </ligand>
</feature>
<feature type="binding site" evidence="18">
    <location>
        <position position="141"/>
    </location>
    <ligand>
        <name>Zn(2+)</name>
        <dbReference type="ChEBI" id="CHEBI:29105"/>
        <label>1</label>
        <note>catalytic</note>
    </ligand>
</feature>
<protein>
    <recommendedName>
        <fullName evidence="14 15">Ribonuclease J</fullName>
        <shortName evidence="14">RNase J</shortName>
        <ecNumber evidence="14 15">3.1.-.-</ecNumber>
    </recommendedName>
</protein>
<dbReference type="GO" id="GO:0008270">
    <property type="term" value="F:zinc ion binding"/>
    <property type="evidence" value="ECO:0007669"/>
    <property type="project" value="InterPro"/>
</dbReference>
<dbReference type="GO" id="GO:0003723">
    <property type="term" value="F:RNA binding"/>
    <property type="evidence" value="ECO:0007669"/>
    <property type="project" value="UniProtKB-UniRule"/>
</dbReference>
<evidence type="ECO:0000256" key="15">
    <source>
        <dbReference type="PIRNR" id="PIRNR004803"/>
    </source>
</evidence>
<dbReference type="NCBIfam" id="TIGR00649">
    <property type="entry name" value="MG423"/>
    <property type="match status" value="1"/>
</dbReference>
<keyword evidence="2 14" id="KW-0963">Cytoplasm</keyword>
<evidence type="ECO:0000256" key="13">
    <source>
        <dbReference type="ARBA" id="ARBA00048505"/>
    </source>
</evidence>
<dbReference type="EMBL" id="QPJD01000020">
    <property type="protein sequence ID" value="RCW41887.1"/>
    <property type="molecule type" value="Genomic_DNA"/>
</dbReference>
<dbReference type="Pfam" id="PF22505">
    <property type="entry name" value="RNase_J_b_CASP"/>
    <property type="match status" value="1"/>
</dbReference>
<feature type="active site" description="Proton donor" evidence="16">
    <location>
        <position position="195"/>
    </location>
</feature>
<comment type="function">
    <text evidence="12">Counteracts the endogenous Pycsar antiviral defense system. Phosphodiesterase that enables metal-dependent hydrolysis of host cyclic nucleotide Pycsar defense signals such as cCMP and cUMP.</text>
</comment>
<dbReference type="PIRSF" id="PIRSF004803">
    <property type="entry name" value="RnjA"/>
    <property type="match status" value="1"/>
</dbReference>
<reference evidence="20 21" key="1">
    <citation type="submission" date="2018-07" db="EMBL/GenBank/DDBJ databases">
        <title>Genomic Encyclopedia of Type Strains, Phase III (KMG-III): the genomes of soil and plant-associated and newly described type strains.</title>
        <authorList>
            <person name="Whitman W."/>
        </authorList>
    </citation>
    <scope>NUCLEOTIDE SEQUENCE [LARGE SCALE GENOMIC DNA]</scope>
    <source>
        <strain evidence="20 21">CECT 7506</strain>
    </source>
</reference>
<accession>A0A368VKC0</accession>
<evidence type="ECO:0000313" key="20">
    <source>
        <dbReference type="EMBL" id="RCW41887.1"/>
    </source>
</evidence>
<keyword evidence="4 14" id="KW-0540">Nuclease</keyword>
<feature type="binding site" evidence="17">
    <location>
        <begin position="232"/>
        <end position="234"/>
    </location>
    <ligand>
        <name>substrate</name>
    </ligand>
</feature>
<evidence type="ECO:0000256" key="18">
    <source>
        <dbReference type="PIRSR" id="PIRSR004803-3"/>
    </source>
</evidence>
<keyword evidence="7 14" id="KW-0378">Hydrolase</keyword>
<feature type="binding site" evidence="18">
    <location>
        <position position="73"/>
    </location>
    <ligand>
        <name>Zn(2+)</name>
        <dbReference type="ChEBI" id="CHEBI:29105"/>
        <label>1</label>
        <note>catalytic</note>
    </ligand>
</feature>
<feature type="binding site" evidence="18">
    <location>
        <position position="78"/>
    </location>
    <ligand>
        <name>Zn(2+)</name>
        <dbReference type="ChEBI" id="CHEBI:29105"/>
        <label>2</label>
        <note>catalytic</note>
    </ligand>
</feature>
<dbReference type="EC" id="3.1.-.-" evidence="14 15"/>
<feature type="active site" description="Proton acceptor" evidence="16">
    <location>
        <position position="370"/>
    </location>
</feature>
<feature type="binding site" evidence="18">
    <location>
        <position position="77"/>
    </location>
    <ligand>
        <name>Zn(2+)</name>
        <dbReference type="ChEBI" id="CHEBI:29105"/>
        <label>1</label>
        <note>catalytic</note>
    </ligand>
</feature>
<evidence type="ECO:0000256" key="1">
    <source>
        <dbReference type="ARBA" id="ARBA00004496"/>
    </source>
</evidence>
<dbReference type="InterPro" id="IPR036866">
    <property type="entry name" value="RibonucZ/Hydroxyglut_hydro"/>
</dbReference>
<evidence type="ECO:0000256" key="7">
    <source>
        <dbReference type="ARBA" id="ARBA00022801"/>
    </source>
</evidence>
<dbReference type="InterPro" id="IPR055132">
    <property type="entry name" value="RNase_J_b_CASP"/>
</dbReference>
<comment type="catalytic activity">
    <reaction evidence="13">
        <text>3',5'-cyclic UMP + H2O = UMP + H(+)</text>
        <dbReference type="Rhea" id="RHEA:70575"/>
        <dbReference type="ChEBI" id="CHEBI:15377"/>
        <dbReference type="ChEBI" id="CHEBI:15378"/>
        <dbReference type="ChEBI" id="CHEBI:57865"/>
        <dbReference type="ChEBI" id="CHEBI:184387"/>
    </reaction>
    <physiologicalReaction direction="left-to-right" evidence="13">
        <dbReference type="Rhea" id="RHEA:70576"/>
    </physiologicalReaction>
</comment>
<feature type="binding site" evidence="18">
    <location>
        <position position="392"/>
    </location>
    <ligand>
        <name>Zn(2+)</name>
        <dbReference type="ChEBI" id="CHEBI:29105"/>
        <label>1</label>
        <note>catalytic</note>
    </ligand>
</feature>
<feature type="binding site" evidence="14 17">
    <location>
        <begin position="366"/>
        <end position="370"/>
    </location>
    <ligand>
        <name>substrate</name>
    </ligand>
</feature>
<dbReference type="InterPro" id="IPR004613">
    <property type="entry name" value="RNase_J"/>
</dbReference>
<evidence type="ECO:0000256" key="8">
    <source>
        <dbReference type="ARBA" id="ARBA00022833"/>
    </source>
</evidence>
<comment type="caution">
    <text evidence="20">The sequence shown here is derived from an EMBL/GenBank/DDBJ whole genome shotgun (WGS) entry which is preliminary data.</text>
</comment>
<evidence type="ECO:0000256" key="2">
    <source>
        <dbReference type="ARBA" id="ARBA00022490"/>
    </source>
</evidence>
<comment type="cofactor">
    <cofactor evidence="15 18">
        <name>Zn(2+)</name>
        <dbReference type="ChEBI" id="CHEBI:29105"/>
    </cofactor>
    <text evidence="15 18">Binds 2 Zn(2+) ions per subunit. It is not clear if Zn(2+) or Mg(2+) is physiologically important.</text>
</comment>
<dbReference type="Gene3D" id="3.60.15.10">
    <property type="entry name" value="Ribonuclease Z/Hydroxyacylglutathione hydrolase-like"/>
    <property type="match status" value="1"/>
</dbReference>
<dbReference type="AlphaFoldDB" id="A0A368VKC0"/>
<evidence type="ECO:0000256" key="17">
    <source>
        <dbReference type="PIRSR" id="PIRSR004803-2"/>
    </source>
</evidence>
<dbReference type="GO" id="GO:0005737">
    <property type="term" value="C:cytoplasm"/>
    <property type="evidence" value="ECO:0007669"/>
    <property type="project" value="UniProtKB-SubCell"/>
</dbReference>
<evidence type="ECO:0000259" key="19">
    <source>
        <dbReference type="SMART" id="SM00849"/>
    </source>
</evidence>
<organism evidence="20 21">
    <name type="scientific">Paenibacillus prosopidis</name>
    <dbReference type="NCBI Taxonomy" id="630520"/>
    <lineage>
        <taxon>Bacteria</taxon>
        <taxon>Bacillati</taxon>
        <taxon>Bacillota</taxon>
        <taxon>Bacilli</taxon>
        <taxon>Bacillales</taxon>
        <taxon>Paenibacillaceae</taxon>
        <taxon>Paenibacillus</taxon>
    </lineage>
</organism>
<evidence type="ECO:0000256" key="10">
    <source>
        <dbReference type="ARBA" id="ARBA00022884"/>
    </source>
</evidence>
<evidence type="ECO:0000313" key="21">
    <source>
        <dbReference type="Proteomes" id="UP000252415"/>
    </source>
</evidence>
<keyword evidence="18" id="KW-0106">Calcium</keyword>
<feature type="domain" description="Metallo-beta-lactamase" evidence="19">
    <location>
        <begin position="20"/>
        <end position="214"/>
    </location>
</feature>
<dbReference type="InterPro" id="IPR001587">
    <property type="entry name" value="RNase_J_CS"/>
</dbReference>
<dbReference type="Pfam" id="PF00753">
    <property type="entry name" value="Lactamase_B"/>
    <property type="match status" value="1"/>
</dbReference>
<dbReference type="InterPro" id="IPR042173">
    <property type="entry name" value="RNase_J_2"/>
</dbReference>
<evidence type="ECO:0000256" key="4">
    <source>
        <dbReference type="ARBA" id="ARBA00022722"/>
    </source>
</evidence>
<dbReference type="FunFam" id="3.10.20.580:FF:000001">
    <property type="entry name" value="Ribonuclease J"/>
    <property type="match status" value="1"/>
</dbReference>
<keyword evidence="3 14" id="KW-0698">rRNA processing</keyword>
<dbReference type="Gene3D" id="3.10.20.580">
    <property type="match status" value="1"/>
</dbReference>
<dbReference type="HAMAP" id="MF_01491">
    <property type="entry name" value="RNase_J_bact"/>
    <property type="match status" value="1"/>
</dbReference>
<dbReference type="SMART" id="SM00849">
    <property type="entry name" value="Lactamase_B"/>
    <property type="match status" value="1"/>
</dbReference>
<dbReference type="RefSeq" id="WP_114383473.1">
    <property type="nucleotide sequence ID" value="NZ_QPJD01000020.1"/>
</dbReference>
<feature type="binding site" evidence="18">
    <location>
        <position position="75"/>
    </location>
    <ligand>
        <name>Zn(2+)</name>
        <dbReference type="ChEBI" id="CHEBI:29105"/>
        <label>1</label>
        <note>catalytic</note>
    </ligand>
</feature>
<dbReference type="SUPFAM" id="SSF56281">
    <property type="entry name" value="Metallo-hydrolase/oxidoreductase"/>
    <property type="match status" value="1"/>
</dbReference>
<feature type="binding site" evidence="18">
    <location>
        <position position="48"/>
    </location>
    <ligand>
        <name>Ca(2+)</name>
        <dbReference type="ChEBI" id="CHEBI:29108"/>
    </ligand>
</feature>
<evidence type="ECO:0000256" key="12">
    <source>
        <dbReference type="ARBA" id="ARBA00034301"/>
    </source>
</evidence>
<evidence type="ECO:0000256" key="16">
    <source>
        <dbReference type="PIRSR" id="PIRSR004803-1"/>
    </source>
</evidence>
<comment type="function">
    <text evidence="14">An RNase that has 5'-3' exonuclease and possibly endonuclease activity. Involved in maturation of rRNA and in some organisms also mRNA maturation and/or decay.</text>
</comment>
<dbReference type="PANTHER" id="PTHR43694">
    <property type="entry name" value="RIBONUCLEASE J"/>
    <property type="match status" value="1"/>
</dbReference>
<evidence type="ECO:0000256" key="11">
    <source>
        <dbReference type="ARBA" id="ARBA00034221"/>
    </source>
</evidence>